<proteinExistence type="predicted"/>
<comment type="caution">
    <text evidence="2">The sequence shown here is derived from an EMBL/GenBank/DDBJ whole genome shotgun (WGS) entry which is preliminary data.</text>
</comment>
<reference evidence="2 3" key="1">
    <citation type="submission" date="2017-07" db="EMBL/GenBank/DDBJ databases">
        <title>Elstera cyanobacteriorum sp. nov., a novel bacterium isolated from cyanobacterial aggregates in a eutrophic lake.</title>
        <authorList>
            <person name="Cai H."/>
        </authorList>
    </citation>
    <scope>NUCLEOTIDE SEQUENCE [LARGE SCALE GENOMIC DNA]</scope>
    <source>
        <strain evidence="2 3">TH019</strain>
    </source>
</reference>
<evidence type="ECO:0000256" key="1">
    <source>
        <dbReference type="SAM" id="SignalP"/>
    </source>
</evidence>
<accession>A0A255XJ71</accession>
<name>A0A255XJ71_9PROT</name>
<evidence type="ECO:0000313" key="2">
    <source>
        <dbReference type="EMBL" id="OYQ17019.1"/>
    </source>
</evidence>
<protein>
    <submittedName>
        <fullName evidence="2">Uncharacterized protein</fullName>
    </submittedName>
</protein>
<feature type="signal peptide" evidence="1">
    <location>
        <begin position="1"/>
        <end position="22"/>
    </location>
</feature>
<evidence type="ECO:0000313" key="3">
    <source>
        <dbReference type="Proteomes" id="UP000216361"/>
    </source>
</evidence>
<dbReference type="RefSeq" id="WP_094410656.1">
    <property type="nucleotide sequence ID" value="NZ_BMJZ01000002.1"/>
</dbReference>
<dbReference type="Proteomes" id="UP000216361">
    <property type="component" value="Unassembled WGS sequence"/>
</dbReference>
<organism evidence="2 3">
    <name type="scientific">Elstera cyanobacteriorum</name>
    <dbReference type="NCBI Taxonomy" id="2022747"/>
    <lineage>
        <taxon>Bacteria</taxon>
        <taxon>Pseudomonadati</taxon>
        <taxon>Pseudomonadota</taxon>
        <taxon>Alphaproteobacteria</taxon>
        <taxon>Rhodospirillales</taxon>
        <taxon>Rhodospirillaceae</taxon>
        <taxon>Elstera</taxon>
    </lineage>
</organism>
<gene>
    <name evidence="2" type="ORF">CHR90_18845</name>
</gene>
<keyword evidence="1" id="KW-0732">Signal</keyword>
<sequence>MKRASIIGMALASLFVSTVALAQSADDKKWVAQCLVDNKDAKVSLEIVTSYCTCMNSQMSESETRTITEWEKANPNTRKMCEQKAGWN</sequence>
<dbReference type="OrthoDB" id="5458264at2"/>
<dbReference type="EMBL" id="NOXS01000035">
    <property type="protein sequence ID" value="OYQ17019.1"/>
    <property type="molecule type" value="Genomic_DNA"/>
</dbReference>
<keyword evidence="3" id="KW-1185">Reference proteome</keyword>
<feature type="chain" id="PRO_5012038896" evidence="1">
    <location>
        <begin position="23"/>
        <end position="88"/>
    </location>
</feature>
<dbReference type="AlphaFoldDB" id="A0A255XJ71"/>